<dbReference type="VEuPathDB" id="VectorBase:GAUT021074"/>
<proteinExistence type="predicted"/>
<dbReference type="AlphaFoldDB" id="A0A1A9UZQ9"/>
<keyword evidence="1" id="KW-1133">Transmembrane helix</keyword>
<evidence type="ECO:0000313" key="3">
    <source>
        <dbReference type="Proteomes" id="UP000078200"/>
    </source>
</evidence>
<keyword evidence="1" id="KW-0472">Membrane</keyword>
<organism evidence="2 3">
    <name type="scientific">Glossina austeni</name>
    <name type="common">Savannah tsetse fly</name>
    <dbReference type="NCBI Taxonomy" id="7395"/>
    <lineage>
        <taxon>Eukaryota</taxon>
        <taxon>Metazoa</taxon>
        <taxon>Ecdysozoa</taxon>
        <taxon>Arthropoda</taxon>
        <taxon>Hexapoda</taxon>
        <taxon>Insecta</taxon>
        <taxon>Pterygota</taxon>
        <taxon>Neoptera</taxon>
        <taxon>Endopterygota</taxon>
        <taxon>Diptera</taxon>
        <taxon>Brachycera</taxon>
        <taxon>Muscomorpha</taxon>
        <taxon>Hippoboscoidea</taxon>
        <taxon>Glossinidae</taxon>
        <taxon>Glossina</taxon>
    </lineage>
</organism>
<protein>
    <submittedName>
        <fullName evidence="2">Uncharacterized protein</fullName>
    </submittedName>
</protein>
<name>A0A1A9UZQ9_GLOAU</name>
<accession>A0A1A9UZQ9</accession>
<dbReference type="EnsemblMetazoa" id="GAUT021074-RA">
    <property type="protein sequence ID" value="GAUT021074-PA"/>
    <property type="gene ID" value="GAUT021074"/>
</dbReference>
<keyword evidence="1" id="KW-0812">Transmembrane</keyword>
<keyword evidence="3" id="KW-1185">Reference proteome</keyword>
<evidence type="ECO:0000256" key="1">
    <source>
        <dbReference type="SAM" id="Phobius"/>
    </source>
</evidence>
<dbReference type="Proteomes" id="UP000078200">
    <property type="component" value="Unassembled WGS sequence"/>
</dbReference>
<reference evidence="2" key="1">
    <citation type="submission" date="2020-05" db="UniProtKB">
        <authorList>
            <consortium name="EnsemblMetazoa"/>
        </authorList>
    </citation>
    <scope>IDENTIFICATION</scope>
    <source>
        <strain evidence="2">TTRI</strain>
    </source>
</reference>
<evidence type="ECO:0000313" key="2">
    <source>
        <dbReference type="EnsemblMetazoa" id="GAUT021074-PA"/>
    </source>
</evidence>
<feature type="transmembrane region" description="Helical" evidence="1">
    <location>
        <begin position="109"/>
        <end position="127"/>
    </location>
</feature>
<sequence>MVVTTTIEGKGLKRQLKKTQKYCKPYLRSTQRHKISRKIHFDLVSSISVYYCLSKEKKQIFNSLSYILQELFYVDATVLVLWKSCSEWTTVMSYCQLVRLGHILKRQGVLLIITMVQLLVFQLSGLLDGRQAKKSEMIFWQHN</sequence>